<organism evidence="7 8">
    <name type="scientific">Fischerella thermalis CCMEE 5330</name>
    <dbReference type="NCBI Taxonomy" id="2019670"/>
    <lineage>
        <taxon>Bacteria</taxon>
        <taxon>Bacillati</taxon>
        <taxon>Cyanobacteriota</taxon>
        <taxon>Cyanophyceae</taxon>
        <taxon>Nostocales</taxon>
        <taxon>Hapalosiphonaceae</taxon>
        <taxon>Fischerella</taxon>
    </lineage>
</organism>
<comment type="catalytic activity">
    <reaction evidence="6">
        <text>Endonucleolytic cleavage at apurinic or apyrimidinic sites to products with a 5'-phosphate.</text>
        <dbReference type="EC" id="3.1.21.7"/>
    </reaction>
</comment>
<dbReference type="GO" id="GO:0043737">
    <property type="term" value="F:deoxyribonuclease V activity"/>
    <property type="evidence" value="ECO:0007669"/>
    <property type="project" value="UniProtKB-UniRule"/>
</dbReference>
<keyword evidence="6" id="KW-0460">Magnesium</keyword>
<dbReference type="AlphaFoldDB" id="A0A2N6MBD7"/>
<dbReference type="RefSeq" id="WP_062246608.1">
    <property type="nucleotide sequence ID" value="NZ_NMQI01000250.1"/>
</dbReference>
<keyword evidence="6" id="KW-0479">Metal-binding</keyword>
<gene>
    <name evidence="6" type="primary">nfi</name>
    <name evidence="7" type="ORF">CEN41_11275</name>
</gene>
<proteinExistence type="inferred from homology"/>
<feature type="binding site" evidence="6">
    <location>
        <position position="112"/>
    </location>
    <ligand>
        <name>Mg(2+)</name>
        <dbReference type="ChEBI" id="CHEBI:18420"/>
    </ligand>
</feature>
<keyword evidence="2 6" id="KW-0963">Cytoplasm</keyword>
<evidence type="ECO:0000256" key="4">
    <source>
        <dbReference type="ARBA" id="ARBA00022759"/>
    </source>
</evidence>
<evidence type="ECO:0000313" key="7">
    <source>
        <dbReference type="EMBL" id="PMB44070.1"/>
    </source>
</evidence>
<sequence length="221" mass="24358">MKISQRHAWTLSVEEAIAIQEQMQTEVITSDQLQQPVQYVAGVDMGFEADGTISRAAVAVLSFPELELQETSLARRPTSFPYIPGFLSFREIPAVLDALEKIKITPDLILCDGQGIAHPRRFGIACHLGIIVDIPTIGVAKSLLVGKHQELPDTRGSWQPLTHKGQIVGAVLRTRVGVKPLYVSSGHRISLPTAIDYVLRCTPKYRLPETTRIADKLASDR</sequence>
<keyword evidence="5 6" id="KW-0378">Hydrolase</keyword>
<comment type="cofactor">
    <cofactor evidence="6">
        <name>Mg(2+)</name>
        <dbReference type="ChEBI" id="CHEBI:18420"/>
    </cofactor>
</comment>
<keyword evidence="6" id="KW-0234">DNA repair</keyword>
<reference evidence="7 8" key="1">
    <citation type="submission" date="2017-07" db="EMBL/GenBank/DDBJ databases">
        <title>Genomes of Fischerella (Mastigocladus) sp. strains.</title>
        <authorList>
            <person name="Miller S.R."/>
        </authorList>
    </citation>
    <scope>NUCLEOTIDE SEQUENCE [LARGE SCALE GENOMIC DNA]</scope>
    <source>
        <strain evidence="7 8">CCMEE 5330</strain>
    </source>
</reference>
<evidence type="ECO:0000256" key="1">
    <source>
        <dbReference type="ARBA" id="ARBA00004496"/>
    </source>
</evidence>
<dbReference type="InterPro" id="IPR007581">
    <property type="entry name" value="Endonuclease-V"/>
</dbReference>
<keyword evidence="3 6" id="KW-0540">Nuclease</keyword>
<name>A0A2N6MBD7_9CYAN</name>
<dbReference type="Proteomes" id="UP000234966">
    <property type="component" value="Unassembled WGS sequence"/>
</dbReference>
<evidence type="ECO:0000256" key="2">
    <source>
        <dbReference type="ARBA" id="ARBA00022490"/>
    </source>
</evidence>
<dbReference type="GO" id="GO:0005737">
    <property type="term" value="C:cytoplasm"/>
    <property type="evidence" value="ECO:0007669"/>
    <property type="project" value="UniProtKB-SubCell"/>
</dbReference>
<comment type="similarity">
    <text evidence="6">Belongs to the endonuclease V family.</text>
</comment>
<dbReference type="GO" id="GO:0006281">
    <property type="term" value="P:DNA repair"/>
    <property type="evidence" value="ECO:0007669"/>
    <property type="project" value="UniProtKB-UniRule"/>
</dbReference>
<evidence type="ECO:0000256" key="5">
    <source>
        <dbReference type="ARBA" id="ARBA00022801"/>
    </source>
</evidence>
<accession>A0A2N6MBD7</accession>
<dbReference type="HAMAP" id="MF_00801">
    <property type="entry name" value="Endonuclease_5"/>
    <property type="match status" value="1"/>
</dbReference>
<dbReference type="EC" id="3.1.21.7" evidence="6"/>
<dbReference type="Gene3D" id="3.30.2170.10">
    <property type="entry name" value="archaeoglobus fulgidus dsm 4304 superfamily"/>
    <property type="match status" value="1"/>
</dbReference>
<feature type="site" description="Interaction with target DNA" evidence="6">
    <location>
        <position position="82"/>
    </location>
</feature>
<evidence type="ECO:0000313" key="8">
    <source>
        <dbReference type="Proteomes" id="UP000234966"/>
    </source>
</evidence>
<dbReference type="CDD" id="cd06559">
    <property type="entry name" value="Endonuclease_V"/>
    <property type="match status" value="1"/>
</dbReference>
<protein>
    <recommendedName>
        <fullName evidence="6">Endonuclease V</fullName>
        <ecNumber evidence="6">3.1.21.7</ecNumber>
    </recommendedName>
    <alternativeName>
        <fullName evidence="6">Deoxyinosine 3'endonuclease</fullName>
    </alternativeName>
    <alternativeName>
        <fullName evidence="6">Deoxyribonuclease V</fullName>
        <shortName evidence="6">DNase V</shortName>
    </alternativeName>
</protein>
<comment type="subcellular location">
    <subcellularLocation>
        <location evidence="1 6">Cytoplasm</location>
    </subcellularLocation>
</comment>
<dbReference type="GO" id="GO:0003727">
    <property type="term" value="F:single-stranded RNA binding"/>
    <property type="evidence" value="ECO:0007669"/>
    <property type="project" value="TreeGrafter"/>
</dbReference>
<dbReference type="GO" id="GO:0000287">
    <property type="term" value="F:magnesium ion binding"/>
    <property type="evidence" value="ECO:0007669"/>
    <property type="project" value="UniProtKB-UniRule"/>
</dbReference>
<dbReference type="NCBIfam" id="NF008629">
    <property type="entry name" value="PRK11617.1"/>
    <property type="match status" value="1"/>
</dbReference>
<comment type="function">
    <text evidence="6">DNA repair enzyme involved in the repair of deaminated bases. Selectively cleaves double-stranded DNA at the second phosphodiester bond 3' to a deoxyinosine leaving behind the intact lesion on the nicked DNA.</text>
</comment>
<evidence type="ECO:0000256" key="6">
    <source>
        <dbReference type="HAMAP-Rule" id="MF_00801"/>
    </source>
</evidence>
<dbReference type="GO" id="GO:0016891">
    <property type="term" value="F:RNA endonuclease activity producing 5'-phosphomonoesters, hydrolytic mechanism"/>
    <property type="evidence" value="ECO:0007669"/>
    <property type="project" value="TreeGrafter"/>
</dbReference>
<dbReference type="EMBL" id="NMQI01000250">
    <property type="protein sequence ID" value="PMB44070.1"/>
    <property type="molecule type" value="Genomic_DNA"/>
</dbReference>
<feature type="binding site" evidence="6">
    <location>
        <position position="44"/>
    </location>
    <ligand>
        <name>Mg(2+)</name>
        <dbReference type="ChEBI" id="CHEBI:18420"/>
    </ligand>
</feature>
<dbReference type="PANTHER" id="PTHR28511:SF1">
    <property type="entry name" value="ENDONUCLEASE V"/>
    <property type="match status" value="1"/>
</dbReference>
<dbReference type="PANTHER" id="PTHR28511">
    <property type="entry name" value="ENDONUCLEASE V"/>
    <property type="match status" value="1"/>
</dbReference>
<comment type="caution">
    <text evidence="7">The sequence shown here is derived from an EMBL/GenBank/DDBJ whole genome shotgun (WGS) entry which is preliminary data.</text>
</comment>
<keyword evidence="6" id="KW-0227">DNA damage</keyword>
<dbReference type="Pfam" id="PF04493">
    <property type="entry name" value="Endonuclease_5"/>
    <property type="match status" value="1"/>
</dbReference>
<keyword evidence="4 6" id="KW-0255">Endonuclease</keyword>
<evidence type="ECO:0000256" key="3">
    <source>
        <dbReference type="ARBA" id="ARBA00022722"/>
    </source>
</evidence>